<accession>A0A1E8CF13</accession>
<dbReference type="InterPro" id="IPR013740">
    <property type="entry name" value="Redoxin"/>
</dbReference>
<gene>
    <name evidence="3" type="ORF">PHACT_14310</name>
</gene>
<dbReference type="Proteomes" id="UP000175669">
    <property type="component" value="Unassembled WGS sequence"/>
</dbReference>
<dbReference type="PROSITE" id="PS51352">
    <property type="entry name" value="THIOREDOXIN_2"/>
    <property type="match status" value="1"/>
</dbReference>
<dbReference type="STRING" id="1524254.PHACT_14310"/>
<dbReference type="InterPro" id="IPR036249">
    <property type="entry name" value="Thioredoxin-like_sf"/>
</dbReference>
<feature type="signal peptide" evidence="1">
    <location>
        <begin position="1"/>
        <end position="31"/>
    </location>
</feature>
<dbReference type="PANTHER" id="PTHR42852:SF13">
    <property type="entry name" value="PROTEIN DIPZ"/>
    <property type="match status" value="1"/>
</dbReference>
<dbReference type="InterPro" id="IPR050553">
    <property type="entry name" value="Thioredoxin_ResA/DsbE_sf"/>
</dbReference>
<evidence type="ECO:0000256" key="1">
    <source>
        <dbReference type="SAM" id="SignalP"/>
    </source>
</evidence>
<dbReference type="Pfam" id="PF08534">
    <property type="entry name" value="Redoxin"/>
    <property type="match status" value="1"/>
</dbReference>
<dbReference type="AlphaFoldDB" id="A0A1E8CF13"/>
<name>A0A1E8CF13_9GAMM</name>
<dbReference type="InterPro" id="IPR013766">
    <property type="entry name" value="Thioredoxin_domain"/>
</dbReference>
<keyword evidence="1" id="KW-0732">Signal</keyword>
<evidence type="ECO:0000313" key="4">
    <source>
        <dbReference type="Proteomes" id="UP000175669"/>
    </source>
</evidence>
<feature type="chain" id="PRO_5009211991" description="Thioredoxin domain-containing protein" evidence="1">
    <location>
        <begin position="32"/>
        <end position="177"/>
    </location>
</feature>
<sequence length="177" mass="19450">MNRFCQFLGRAVLAGSLSLLALLATAAPAFAAEEGEPAPDFTLPGVRTTDATVQLSELQGKVVYVDFWASWCLPCLRSLPQINGLYEQYRDQGFEVVAITIDDPVEDATDFLDDLEVPLAYSVVLDATADVMDQYRVVGMPTSFLIDRDGIIRHVHKGFREGDTALLEQTLLPLLAE</sequence>
<dbReference type="GO" id="GO:0016491">
    <property type="term" value="F:oxidoreductase activity"/>
    <property type="evidence" value="ECO:0007669"/>
    <property type="project" value="InterPro"/>
</dbReference>
<feature type="domain" description="Thioredoxin" evidence="2">
    <location>
        <begin position="32"/>
        <end position="176"/>
    </location>
</feature>
<evidence type="ECO:0000313" key="3">
    <source>
        <dbReference type="EMBL" id="OFE11038.1"/>
    </source>
</evidence>
<protein>
    <recommendedName>
        <fullName evidence="2">Thioredoxin domain-containing protein</fullName>
    </recommendedName>
</protein>
<organism evidence="3 4">
    <name type="scientific">Pseudohongiella acticola</name>
    <dbReference type="NCBI Taxonomy" id="1524254"/>
    <lineage>
        <taxon>Bacteria</taxon>
        <taxon>Pseudomonadati</taxon>
        <taxon>Pseudomonadota</taxon>
        <taxon>Gammaproteobacteria</taxon>
        <taxon>Pseudomonadales</taxon>
        <taxon>Pseudohongiellaceae</taxon>
        <taxon>Pseudohongiella</taxon>
    </lineage>
</organism>
<reference evidence="4" key="1">
    <citation type="submission" date="2016-07" db="EMBL/GenBank/DDBJ databases">
        <authorList>
            <person name="Florea S."/>
            <person name="Webb J.S."/>
            <person name="Jaromczyk J."/>
            <person name="Schardl C.L."/>
        </authorList>
    </citation>
    <scope>NUCLEOTIDE SEQUENCE [LARGE SCALE GENOMIC DNA]</scope>
    <source>
        <strain evidence="4">KCTC 42131</strain>
    </source>
</reference>
<dbReference type="RefSeq" id="WP_070118973.1">
    <property type="nucleotide sequence ID" value="NZ_MASR01000003.1"/>
</dbReference>
<keyword evidence="4" id="KW-1185">Reference proteome</keyword>
<evidence type="ECO:0000259" key="2">
    <source>
        <dbReference type="PROSITE" id="PS51352"/>
    </source>
</evidence>
<dbReference type="PANTHER" id="PTHR42852">
    <property type="entry name" value="THIOL:DISULFIDE INTERCHANGE PROTEIN DSBE"/>
    <property type="match status" value="1"/>
</dbReference>
<comment type="caution">
    <text evidence="3">The sequence shown here is derived from an EMBL/GenBank/DDBJ whole genome shotgun (WGS) entry which is preliminary data.</text>
</comment>
<dbReference type="CDD" id="cd02966">
    <property type="entry name" value="TlpA_like_family"/>
    <property type="match status" value="1"/>
</dbReference>
<dbReference type="SUPFAM" id="SSF52833">
    <property type="entry name" value="Thioredoxin-like"/>
    <property type="match status" value="1"/>
</dbReference>
<dbReference type="EMBL" id="MASR01000003">
    <property type="protein sequence ID" value="OFE11038.1"/>
    <property type="molecule type" value="Genomic_DNA"/>
</dbReference>
<proteinExistence type="predicted"/>
<dbReference type="Gene3D" id="3.40.30.10">
    <property type="entry name" value="Glutaredoxin"/>
    <property type="match status" value="1"/>
</dbReference>